<organism evidence="4">
    <name type="scientific">Pseudictyota dubia</name>
    <dbReference type="NCBI Taxonomy" id="2749911"/>
    <lineage>
        <taxon>Eukaryota</taxon>
        <taxon>Sar</taxon>
        <taxon>Stramenopiles</taxon>
        <taxon>Ochrophyta</taxon>
        <taxon>Bacillariophyta</taxon>
        <taxon>Mediophyceae</taxon>
        <taxon>Biddulphiophycidae</taxon>
        <taxon>Eupodiscales</taxon>
        <taxon>Odontellaceae</taxon>
        <taxon>Pseudictyota</taxon>
    </lineage>
</organism>
<dbReference type="InterPro" id="IPR018247">
    <property type="entry name" value="EF_Hand_1_Ca_BS"/>
</dbReference>
<dbReference type="PROSITE" id="PS00018">
    <property type="entry name" value="EF_HAND_1"/>
    <property type="match status" value="1"/>
</dbReference>
<keyword evidence="1" id="KW-0106">Calcium</keyword>
<keyword evidence="2" id="KW-0472">Membrane</keyword>
<feature type="domain" description="EF-hand" evidence="3">
    <location>
        <begin position="64"/>
        <end position="99"/>
    </location>
</feature>
<proteinExistence type="predicted"/>
<gene>
    <name evidence="4" type="ORF">TDUB1175_LOCUS5982</name>
</gene>
<keyword evidence="2" id="KW-1133">Transmembrane helix</keyword>
<dbReference type="GO" id="GO:0005509">
    <property type="term" value="F:calcium ion binding"/>
    <property type="evidence" value="ECO:0007669"/>
    <property type="project" value="InterPro"/>
</dbReference>
<dbReference type="SUPFAM" id="SSF47473">
    <property type="entry name" value="EF-hand"/>
    <property type="match status" value="1"/>
</dbReference>
<protein>
    <recommendedName>
        <fullName evidence="3">EF-hand domain-containing protein</fullName>
    </recommendedName>
</protein>
<reference evidence="4" key="1">
    <citation type="submission" date="2021-01" db="EMBL/GenBank/DDBJ databases">
        <authorList>
            <person name="Corre E."/>
            <person name="Pelletier E."/>
            <person name="Niang G."/>
            <person name="Scheremetjew M."/>
            <person name="Finn R."/>
            <person name="Kale V."/>
            <person name="Holt S."/>
            <person name="Cochrane G."/>
            <person name="Meng A."/>
            <person name="Brown T."/>
            <person name="Cohen L."/>
        </authorList>
    </citation>
    <scope>NUCLEOTIDE SEQUENCE</scope>
    <source>
        <strain evidence="4">CCMP147</strain>
    </source>
</reference>
<evidence type="ECO:0000256" key="2">
    <source>
        <dbReference type="SAM" id="Phobius"/>
    </source>
</evidence>
<feature type="transmembrane region" description="Helical" evidence="2">
    <location>
        <begin position="115"/>
        <end position="138"/>
    </location>
</feature>
<name>A0A7R9VQS0_9STRA</name>
<dbReference type="InterPro" id="IPR011992">
    <property type="entry name" value="EF-hand-dom_pair"/>
</dbReference>
<keyword evidence="2" id="KW-0812">Transmembrane</keyword>
<dbReference type="InterPro" id="IPR002048">
    <property type="entry name" value="EF_hand_dom"/>
</dbReference>
<dbReference type="EMBL" id="HBED01012000">
    <property type="protein sequence ID" value="CAD8302545.1"/>
    <property type="molecule type" value="Transcribed_RNA"/>
</dbReference>
<dbReference type="PROSITE" id="PS50222">
    <property type="entry name" value="EF_HAND_2"/>
    <property type="match status" value="1"/>
</dbReference>
<evidence type="ECO:0000313" key="4">
    <source>
        <dbReference type="EMBL" id="CAD8302545.1"/>
    </source>
</evidence>
<dbReference type="AlphaFoldDB" id="A0A7R9VQS0"/>
<evidence type="ECO:0000259" key="3">
    <source>
        <dbReference type="PROSITE" id="PS50222"/>
    </source>
</evidence>
<evidence type="ECO:0000256" key="1">
    <source>
        <dbReference type="ARBA" id="ARBA00022837"/>
    </source>
</evidence>
<accession>A0A7R9VQS0</accession>
<sequence length="411" mass="45415">MPDTFTEEKALHAASSGGMVDEIGAITGSVTSDETISAIGNSNGQRSNGDLSVVAKHYDIGNKGYLDEHEKVLRKYDLDGNGHLDIREVYKVVEEVRRQQTTLNEDRRKIHNLKAVIIGLVVFTLILTLAMLGVSFAAATLAKDTTANAKTGSLQVKSTGESMSTIGATKSTNVNLGSTEPSAERMLAGEGMRMSAITNVSPLAQAVKKTLEQQRRQRERKLQCILKPCGNGNNNNNGGGNSDDELTENSINSINRNIIRCLGISESDPDPDPEFTISNRQYQRIYERHFEDERQSSVILVLESKNDGTKYQYTLQISESWSEVYDGEEDFNMGNYDNNNDDYENAFMLFLGADALSCRNYARGDDPCSSNCQAYQPIFFIGFCGKGSEIRDNECGIWTCANGVEYMDLYN</sequence>